<dbReference type="HAMAP" id="MF_01428">
    <property type="entry name" value="Glu_Q_tRNA_synth"/>
    <property type="match status" value="1"/>
</dbReference>
<keyword evidence="3 7" id="KW-0547">Nucleotide-binding</keyword>
<feature type="short sequence motif" description="'KMSKS' region" evidence="7">
    <location>
        <begin position="250"/>
        <end position="254"/>
    </location>
</feature>
<dbReference type="InterPro" id="IPR022380">
    <property type="entry name" value="Glu-Q_tRNA(Asp)_Synthase"/>
</dbReference>
<dbReference type="InterPro" id="IPR049940">
    <property type="entry name" value="GluQ/Sye"/>
</dbReference>
<evidence type="ECO:0000256" key="2">
    <source>
        <dbReference type="ARBA" id="ARBA00022723"/>
    </source>
</evidence>
<dbReference type="GO" id="GO:0005829">
    <property type="term" value="C:cytosol"/>
    <property type="evidence" value="ECO:0007669"/>
    <property type="project" value="TreeGrafter"/>
</dbReference>
<evidence type="ECO:0000256" key="5">
    <source>
        <dbReference type="ARBA" id="ARBA00022840"/>
    </source>
</evidence>
<feature type="binding site" evidence="7">
    <location>
        <position position="212"/>
    </location>
    <ligand>
        <name>L-glutamate</name>
        <dbReference type="ChEBI" id="CHEBI:29985"/>
    </ligand>
</feature>
<evidence type="ECO:0000256" key="4">
    <source>
        <dbReference type="ARBA" id="ARBA00022833"/>
    </source>
</evidence>
<dbReference type="Proteomes" id="UP000007089">
    <property type="component" value="Chromosome"/>
</dbReference>
<evidence type="ECO:0000256" key="6">
    <source>
        <dbReference type="ARBA" id="ARBA00023146"/>
    </source>
</evidence>
<keyword evidence="11" id="KW-1185">Reference proteome</keyword>
<evidence type="ECO:0000313" key="10">
    <source>
        <dbReference type="EMBL" id="ACL63676.1"/>
    </source>
</evidence>
<proteinExistence type="inferred from homology"/>
<feature type="binding site" evidence="7">
    <location>
        <position position="194"/>
    </location>
    <ligand>
        <name>L-glutamate</name>
        <dbReference type="ChEBI" id="CHEBI:29985"/>
    </ligand>
</feature>
<evidence type="ECO:0000313" key="11">
    <source>
        <dbReference type="Proteomes" id="UP000007089"/>
    </source>
</evidence>
<keyword evidence="2 7" id="KW-0479">Metal-binding</keyword>
<reference evidence="10" key="1">
    <citation type="submission" date="2009-01" db="EMBL/GenBank/DDBJ databases">
        <title>Complete sequence of Anaeromyxobacter dehalogenans 2CP-1.</title>
        <authorList>
            <consortium name="US DOE Joint Genome Institute"/>
            <person name="Lucas S."/>
            <person name="Copeland A."/>
            <person name="Lapidus A."/>
            <person name="Glavina del Rio T."/>
            <person name="Dalin E."/>
            <person name="Tice H."/>
            <person name="Bruce D."/>
            <person name="Goodwin L."/>
            <person name="Pitluck S."/>
            <person name="Saunders E."/>
            <person name="Brettin T."/>
            <person name="Detter J.C."/>
            <person name="Han C."/>
            <person name="Larimer F."/>
            <person name="Land M."/>
            <person name="Hauser L."/>
            <person name="Kyrpides N."/>
            <person name="Ovchinnikova G."/>
            <person name="Beliaev A.S."/>
            <person name="Richardson P."/>
        </authorList>
    </citation>
    <scope>NUCLEOTIDE SEQUENCE</scope>
    <source>
        <strain evidence="10">2CP-1</strain>
    </source>
</reference>
<dbReference type="InterPro" id="IPR020058">
    <property type="entry name" value="Glu/Gln-tRNA-synth_Ib_cat-dom"/>
</dbReference>
<feature type="binding site" evidence="7">
    <location>
        <position position="130"/>
    </location>
    <ligand>
        <name>Zn(2+)</name>
        <dbReference type="ChEBI" id="CHEBI:29105"/>
    </ligand>
</feature>
<accession>B8J9X3</accession>
<feature type="short sequence motif" description="'HIGH' region" evidence="7">
    <location>
        <begin position="9"/>
        <end position="19"/>
    </location>
</feature>
<gene>
    <name evidence="7" type="primary">gluQ</name>
    <name evidence="10" type="ordered locus">A2cp1_0317</name>
</gene>
<keyword evidence="1 7" id="KW-0436">Ligase</keyword>
<dbReference type="Gene3D" id="3.40.50.620">
    <property type="entry name" value="HUPs"/>
    <property type="match status" value="1"/>
</dbReference>
<dbReference type="GO" id="GO:0004818">
    <property type="term" value="F:glutamate-tRNA ligase activity"/>
    <property type="evidence" value="ECO:0007669"/>
    <property type="project" value="TreeGrafter"/>
</dbReference>
<dbReference type="PRINTS" id="PR00987">
    <property type="entry name" value="TRNASYNTHGLU"/>
</dbReference>
<keyword evidence="8" id="KW-0648">Protein biosynthesis</keyword>
<keyword evidence="5 7" id="KW-0067">ATP-binding</keyword>
<sequence>MSSRGRFAPSPTGPLHLGNARTALLSWLAARTAGAAYVMRVEDLDGPRVRPGLEARILEELRWLGLDWDEGPDVGGPLGPYRQSERLPRYGAALERLRAAGLAYPCFCSRAEIAAASQAPHGASDEGPRYPGTCRELSPAEVARRAATRRPAWRLRVAAGPVAFEDGVHGPVAHDVAAEVGDFVIARADGVPAYQLAVVVDDAAMQVGEVVRGDDLLPSTARQLLLYRALGVAPPRFAHVPLVVGPDGARLAKRHGALSLGELRARGADPRAVVALLAGLSGLAAADPHAACTPRELVGRFSMARLPREPAVLSPERIAALLP</sequence>
<dbReference type="PANTHER" id="PTHR43311:SF1">
    <property type="entry name" value="GLUTAMYL-Q TRNA(ASP) SYNTHETASE"/>
    <property type="match status" value="1"/>
</dbReference>
<dbReference type="PROSITE" id="PS00178">
    <property type="entry name" value="AA_TRNA_LIGASE_I"/>
    <property type="match status" value="1"/>
</dbReference>
<dbReference type="GO" id="GO:0005524">
    <property type="term" value="F:ATP binding"/>
    <property type="evidence" value="ECO:0007669"/>
    <property type="project" value="UniProtKB-KW"/>
</dbReference>
<feature type="binding site" evidence="7">
    <location>
        <position position="42"/>
    </location>
    <ligand>
        <name>L-glutamate</name>
        <dbReference type="ChEBI" id="CHEBI:29985"/>
    </ligand>
</feature>
<name>B8J9X3_ANAD2</name>
<comment type="cofactor">
    <cofactor evidence="7">
        <name>Zn(2+)</name>
        <dbReference type="ChEBI" id="CHEBI:29105"/>
    </cofactor>
    <text evidence="7">Binds 1 zinc ion per subunit.</text>
</comment>
<keyword evidence="4 7" id="KW-0862">Zinc</keyword>
<organism evidence="10 11">
    <name type="scientific">Anaeromyxobacter dehalogenans (strain ATCC BAA-258 / DSM 21875 / 2CP-1)</name>
    <dbReference type="NCBI Taxonomy" id="455488"/>
    <lineage>
        <taxon>Bacteria</taxon>
        <taxon>Pseudomonadati</taxon>
        <taxon>Myxococcota</taxon>
        <taxon>Myxococcia</taxon>
        <taxon>Myxococcales</taxon>
        <taxon>Cystobacterineae</taxon>
        <taxon>Anaeromyxobacteraceae</taxon>
        <taxon>Anaeromyxobacter</taxon>
    </lineage>
</organism>
<feature type="binding site" evidence="7">
    <location>
        <begin position="6"/>
        <end position="10"/>
    </location>
    <ligand>
        <name>L-glutamate</name>
        <dbReference type="ChEBI" id="CHEBI:29985"/>
    </ligand>
</feature>
<dbReference type="KEGG" id="acp:A2cp1_0317"/>
<keyword evidence="6 7" id="KW-0030">Aminoacyl-tRNA synthetase</keyword>
<feature type="binding site" evidence="7">
    <location>
        <position position="253"/>
    </location>
    <ligand>
        <name>ATP</name>
        <dbReference type="ChEBI" id="CHEBI:30616"/>
    </ligand>
</feature>
<dbReference type="SUPFAM" id="SSF52374">
    <property type="entry name" value="Nucleotidylyl transferase"/>
    <property type="match status" value="1"/>
</dbReference>
<feature type="binding site" evidence="7">
    <location>
        <position position="106"/>
    </location>
    <ligand>
        <name>Zn(2+)</name>
        <dbReference type="ChEBI" id="CHEBI:29105"/>
    </ligand>
</feature>
<dbReference type="HOGENOM" id="CLU_015768_0_0_7"/>
<feature type="domain" description="Glutamyl/glutaminyl-tRNA synthetase class Ib catalytic" evidence="9">
    <location>
        <begin position="4"/>
        <end position="312"/>
    </location>
</feature>
<dbReference type="GO" id="GO:0006424">
    <property type="term" value="P:glutamyl-tRNA aminoacylation"/>
    <property type="evidence" value="ECO:0007669"/>
    <property type="project" value="InterPro"/>
</dbReference>
<comment type="similarity">
    <text evidence="7">Belongs to the class-I aminoacyl-tRNA synthetase family. GluQ subfamily.</text>
</comment>
<comment type="function">
    <text evidence="7">Catalyzes the tRNA-independent activation of glutamate in presence of ATP and the subsequent transfer of glutamate onto a tRNA(Asp). Glutamate is transferred on the 2-amino-5-(4,5-dihydroxy-2-cyclopenten-1-yl) moiety of the queuosine in the wobble position of the QUC anticodon.</text>
</comment>
<evidence type="ECO:0000256" key="8">
    <source>
        <dbReference type="RuleBase" id="RU363037"/>
    </source>
</evidence>
<feature type="binding site" evidence="7">
    <location>
        <position position="134"/>
    </location>
    <ligand>
        <name>Zn(2+)</name>
        <dbReference type="ChEBI" id="CHEBI:29105"/>
    </ligand>
</feature>
<dbReference type="NCBIfam" id="NF004315">
    <property type="entry name" value="PRK05710.1-4"/>
    <property type="match status" value="1"/>
</dbReference>
<dbReference type="InterPro" id="IPR014729">
    <property type="entry name" value="Rossmann-like_a/b/a_fold"/>
</dbReference>
<evidence type="ECO:0000256" key="7">
    <source>
        <dbReference type="HAMAP-Rule" id="MF_01428"/>
    </source>
</evidence>
<feature type="binding site" evidence="7">
    <location>
        <position position="108"/>
    </location>
    <ligand>
        <name>Zn(2+)</name>
        <dbReference type="ChEBI" id="CHEBI:29105"/>
    </ligand>
</feature>
<dbReference type="GO" id="GO:0008270">
    <property type="term" value="F:zinc ion binding"/>
    <property type="evidence" value="ECO:0007669"/>
    <property type="project" value="UniProtKB-UniRule"/>
</dbReference>
<dbReference type="PANTHER" id="PTHR43311">
    <property type="entry name" value="GLUTAMATE--TRNA LIGASE"/>
    <property type="match status" value="1"/>
</dbReference>
<dbReference type="Pfam" id="PF00749">
    <property type="entry name" value="tRNA-synt_1c"/>
    <property type="match status" value="1"/>
</dbReference>
<dbReference type="InterPro" id="IPR001412">
    <property type="entry name" value="aa-tRNA-synth_I_CS"/>
</dbReference>
<protein>
    <recommendedName>
        <fullName evidence="7">Glutamyl-Q tRNA(Asp) synthetase</fullName>
        <shortName evidence="7">Glu-Q-RSs</shortName>
        <ecNumber evidence="7">6.1.1.-</ecNumber>
    </recommendedName>
</protein>
<dbReference type="NCBIfam" id="TIGR03838">
    <property type="entry name" value="queuosine_YadB"/>
    <property type="match status" value="1"/>
</dbReference>
<evidence type="ECO:0000256" key="1">
    <source>
        <dbReference type="ARBA" id="ARBA00022598"/>
    </source>
</evidence>
<dbReference type="EC" id="6.1.1.-" evidence="7"/>
<dbReference type="GO" id="GO:0006400">
    <property type="term" value="P:tRNA modification"/>
    <property type="evidence" value="ECO:0007669"/>
    <property type="project" value="InterPro"/>
</dbReference>
<dbReference type="InterPro" id="IPR000924">
    <property type="entry name" value="Glu/Gln-tRNA-synth"/>
</dbReference>
<dbReference type="RefSeq" id="WP_012631732.1">
    <property type="nucleotide sequence ID" value="NC_011891.1"/>
</dbReference>
<evidence type="ECO:0000256" key="3">
    <source>
        <dbReference type="ARBA" id="ARBA00022741"/>
    </source>
</evidence>
<dbReference type="AlphaFoldDB" id="B8J9X3"/>
<dbReference type="EMBL" id="CP001359">
    <property type="protein sequence ID" value="ACL63676.1"/>
    <property type="molecule type" value="Genomic_DNA"/>
</dbReference>
<dbReference type="NCBIfam" id="NF004314">
    <property type="entry name" value="PRK05710.1-3"/>
    <property type="match status" value="1"/>
</dbReference>
<evidence type="ECO:0000259" key="9">
    <source>
        <dbReference type="Pfam" id="PF00749"/>
    </source>
</evidence>